<feature type="region of interest" description="Disordered" evidence="1">
    <location>
        <begin position="153"/>
        <end position="198"/>
    </location>
</feature>
<name>A0A5C6FJZ6_9PLAN</name>
<gene>
    <name evidence="2" type="ORF">V7x_40360</name>
</gene>
<proteinExistence type="predicted"/>
<reference evidence="2 3" key="1">
    <citation type="submission" date="2019-02" db="EMBL/GenBank/DDBJ databases">
        <title>Deep-cultivation of Planctomycetes and their phenomic and genomic characterization uncovers novel biology.</title>
        <authorList>
            <person name="Wiegand S."/>
            <person name="Jogler M."/>
            <person name="Boedeker C."/>
            <person name="Pinto D."/>
            <person name="Vollmers J."/>
            <person name="Rivas-Marin E."/>
            <person name="Kohn T."/>
            <person name="Peeters S.H."/>
            <person name="Heuer A."/>
            <person name="Rast P."/>
            <person name="Oberbeckmann S."/>
            <person name="Bunk B."/>
            <person name="Jeske O."/>
            <person name="Meyerdierks A."/>
            <person name="Storesund J.E."/>
            <person name="Kallscheuer N."/>
            <person name="Luecker S."/>
            <person name="Lage O.M."/>
            <person name="Pohl T."/>
            <person name="Merkel B.J."/>
            <person name="Hornburger P."/>
            <person name="Mueller R.-W."/>
            <person name="Bruemmer F."/>
            <person name="Labrenz M."/>
            <person name="Spormann A.M."/>
            <person name="Op Den Camp H."/>
            <person name="Overmann J."/>
            <person name="Amann R."/>
            <person name="Jetten M.S.M."/>
            <person name="Mascher T."/>
            <person name="Medema M.H."/>
            <person name="Devos D.P."/>
            <person name="Kaster A.-K."/>
            <person name="Ovreas L."/>
            <person name="Rohde M."/>
            <person name="Galperin M.Y."/>
            <person name="Jogler C."/>
        </authorList>
    </citation>
    <scope>NUCLEOTIDE SEQUENCE [LARGE SCALE GENOMIC DNA]</scope>
    <source>
        <strain evidence="2 3">V7</strain>
    </source>
</reference>
<dbReference type="AlphaFoldDB" id="A0A5C6FJZ6"/>
<evidence type="ECO:0000313" key="2">
    <source>
        <dbReference type="EMBL" id="TWU62307.1"/>
    </source>
</evidence>
<protein>
    <submittedName>
        <fullName evidence="2">Uncharacterized protein</fullName>
    </submittedName>
</protein>
<comment type="caution">
    <text evidence="2">The sequence shown here is derived from an EMBL/GenBank/DDBJ whole genome shotgun (WGS) entry which is preliminary data.</text>
</comment>
<evidence type="ECO:0000313" key="3">
    <source>
        <dbReference type="Proteomes" id="UP000316476"/>
    </source>
</evidence>
<feature type="compositionally biased region" description="Polar residues" evidence="1">
    <location>
        <begin position="113"/>
        <end position="124"/>
    </location>
</feature>
<feature type="region of interest" description="Disordered" evidence="1">
    <location>
        <begin position="97"/>
        <end position="126"/>
    </location>
</feature>
<dbReference type="EMBL" id="SJPZ01000002">
    <property type="protein sequence ID" value="TWU62307.1"/>
    <property type="molecule type" value="Genomic_DNA"/>
</dbReference>
<organism evidence="2 3">
    <name type="scientific">Crateriforma conspicua</name>
    <dbReference type="NCBI Taxonomy" id="2527996"/>
    <lineage>
        <taxon>Bacteria</taxon>
        <taxon>Pseudomonadati</taxon>
        <taxon>Planctomycetota</taxon>
        <taxon>Planctomycetia</taxon>
        <taxon>Planctomycetales</taxon>
        <taxon>Planctomycetaceae</taxon>
        <taxon>Crateriforma</taxon>
    </lineage>
</organism>
<accession>A0A5C6FJZ6</accession>
<evidence type="ECO:0000256" key="1">
    <source>
        <dbReference type="SAM" id="MobiDB-lite"/>
    </source>
</evidence>
<dbReference type="Proteomes" id="UP000316476">
    <property type="component" value="Unassembled WGS sequence"/>
</dbReference>
<sequence length="198" mass="21796">MAQAETSRTKTACQHKVGGTFRRPGQERASHAALNNVDDTHFGRIELLSTLRTRHHSPAAEGIAMAQAETSRTKTACQHKVGGTFRRSLELRNMPGKHRKGRLAAASLKASFHSGSPGTLSETPPSLLIASGDSFETATHEAQPKSMGLQFRKSKLTDTELISSNPHSDQRTKSRSLRPQPRSSRVFHRHNPEEDESK</sequence>